<dbReference type="EMBL" id="JACSZT010000020">
    <property type="protein sequence ID" value="MBC6499636.1"/>
    <property type="molecule type" value="Genomic_DNA"/>
</dbReference>
<dbReference type="RefSeq" id="WP_118703853.1">
    <property type="nucleotide sequence ID" value="NZ_CABJBN010000002.1"/>
</dbReference>
<evidence type="ECO:0000313" key="2">
    <source>
        <dbReference type="Proteomes" id="UP000650485"/>
    </source>
</evidence>
<evidence type="ECO:0000313" key="1">
    <source>
        <dbReference type="EMBL" id="MBC6499636.1"/>
    </source>
</evidence>
<dbReference type="InterPro" id="IPR027994">
    <property type="entry name" value="WxL_dom"/>
</dbReference>
<dbReference type="Gene3D" id="2.60.120.200">
    <property type="match status" value="1"/>
</dbReference>
<dbReference type="AlphaFoldDB" id="A0A413FRQ4"/>
<name>A0A413FRQ4_WEICO</name>
<gene>
    <name evidence="1" type="ORF">H7R52_16030</name>
</gene>
<proteinExistence type="predicted"/>
<dbReference type="InterPro" id="IPR013320">
    <property type="entry name" value="ConA-like_dom_sf"/>
</dbReference>
<accession>A0A413FRQ4</accession>
<dbReference type="SUPFAM" id="SSF49899">
    <property type="entry name" value="Concanavalin A-like lectins/glucanases"/>
    <property type="match status" value="1"/>
</dbReference>
<reference evidence="1" key="1">
    <citation type="submission" date="2020-08" db="EMBL/GenBank/DDBJ databases">
        <title>Complete genome sequence of Weissella confusa strain FS54 provides insights into metabolic potential.</title>
        <authorList>
            <person name="Fhoula I."/>
            <person name="Najjari A."/>
            <person name="Lekired A."/>
            <person name="Bessrour-Aouam N."/>
            <person name="Jaballah S."/>
            <person name="Klibi N."/>
            <person name="Ouzari H.-I."/>
        </authorList>
    </citation>
    <scope>NUCLEOTIDE SEQUENCE</scope>
    <source>
        <strain evidence="1">FS54</strain>
    </source>
</reference>
<comment type="caution">
    <text evidence="1">The sequence shown here is derived from an EMBL/GenBank/DDBJ whole genome shotgun (WGS) entry which is preliminary data.</text>
</comment>
<dbReference type="Proteomes" id="UP000650485">
    <property type="component" value="Unassembled WGS sequence"/>
</dbReference>
<protein>
    <submittedName>
        <fullName evidence="1">WxL domain-containing protein</fullName>
    </submittedName>
</protein>
<sequence length="698" mass="74969">MNIMQKATKHGLSGLLLAATVLGSVAPLAAIGTPIYADNSQQTGNSDEVSGKPALADQTVFGVPQPDYKSYEDFTKGFKSQGQALPMEKDKTVSLTQNKQLQFGSLTFRRAIDMSHDFTFTGSLNIDQPGNTLGDSLGFILAPVEPDQIDNGSSGGYLGIGKLAHPEMYGDKGFDNAFYWGADLHYNVEPWDVDPNSNPDTSFDGKTEFGDPNVMNSGSYPGKNFVMFRRTDGKGQLDNIRNLTPDAHPEILYPVQLNKHGSNEVTLTWTPDKADENKESGPISGTLTATGWGHTWTEEITTAHEMSLAVNAATGGDTSNMGLTAGEFKLTVGTADVTFNGAPVSDDDKAAFKQPDFGKSPKEAVVGTHITVVDSADGLAAAKSDPLFESAYVYRAPKVAGYGYVGNGKGYQIFTVTRTPDQTFTLKYNRKSTEHVDYQFANQPGVYFNKKDDSGDDGQTYTEDTPAVPGFTPDKATVTGTYSGDHKDLVTYYPTPSLPLNAGANGVVDPTKPVTPTNGTSTKQNLNTSNGLSLDYVPDFNFGKHEIESGTTTYAADDLKTNQGDMPLFAQVTDVRVDPGNWTLDVKAGPMTNKATQSVLSGAYMTFGSSDVKTTSKDNDVSKVKTNFAGQQLNFDDKTEMNVASSTSPEQATWLTRFIKKDQTDAVTLHVPGGAAQKGDYEAVLTWTLGSKPGDNQQ</sequence>
<dbReference type="Pfam" id="PF13731">
    <property type="entry name" value="WxL"/>
    <property type="match status" value="1"/>
</dbReference>
<organism evidence="1 2">
    <name type="scientific">Weissella confusa</name>
    <name type="common">Lactobacillus confusus</name>
    <dbReference type="NCBI Taxonomy" id="1583"/>
    <lineage>
        <taxon>Bacteria</taxon>
        <taxon>Bacillati</taxon>
        <taxon>Bacillota</taxon>
        <taxon>Bacilli</taxon>
        <taxon>Lactobacillales</taxon>
        <taxon>Lactobacillaceae</taxon>
        <taxon>Weissella</taxon>
    </lineage>
</organism>